<dbReference type="GO" id="GO:0006865">
    <property type="term" value="P:amino acid transport"/>
    <property type="evidence" value="ECO:0007669"/>
    <property type="project" value="UniProtKB-KW"/>
</dbReference>
<keyword evidence="2" id="KW-0813">Transport</keyword>
<feature type="transmembrane region" description="Helical" evidence="7">
    <location>
        <begin position="36"/>
        <end position="58"/>
    </location>
</feature>
<evidence type="ECO:0000256" key="5">
    <source>
        <dbReference type="ARBA" id="ARBA00022989"/>
    </source>
</evidence>
<protein>
    <submittedName>
        <fullName evidence="9">Amino acid permease</fullName>
    </submittedName>
</protein>
<name>A0A1C5ALB0_9ACTN</name>
<dbReference type="EMBL" id="FMCX01000012">
    <property type="protein sequence ID" value="SCF45906.1"/>
    <property type="molecule type" value="Genomic_DNA"/>
</dbReference>
<dbReference type="STRING" id="262898.GA0070564_11256"/>
<evidence type="ECO:0000313" key="10">
    <source>
        <dbReference type="Proteomes" id="UP000199504"/>
    </source>
</evidence>
<feature type="domain" description="Amino acid permease/ SLC12A" evidence="8">
    <location>
        <begin position="14"/>
        <end position="148"/>
    </location>
</feature>
<evidence type="ECO:0000256" key="1">
    <source>
        <dbReference type="ARBA" id="ARBA00004141"/>
    </source>
</evidence>
<dbReference type="Gene3D" id="1.20.1740.10">
    <property type="entry name" value="Amino acid/polyamine transporter I"/>
    <property type="match status" value="1"/>
</dbReference>
<gene>
    <name evidence="9" type="ORF">GA0070564_11256</name>
</gene>
<organism evidence="9 10">
    <name type="scientific">Micromonospora mirobrigensis</name>
    <dbReference type="NCBI Taxonomy" id="262898"/>
    <lineage>
        <taxon>Bacteria</taxon>
        <taxon>Bacillati</taxon>
        <taxon>Actinomycetota</taxon>
        <taxon>Actinomycetes</taxon>
        <taxon>Micromonosporales</taxon>
        <taxon>Micromonosporaceae</taxon>
        <taxon>Micromonospora</taxon>
    </lineage>
</organism>
<evidence type="ECO:0000313" key="9">
    <source>
        <dbReference type="EMBL" id="SCF45906.1"/>
    </source>
</evidence>
<evidence type="ECO:0000256" key="7">
    <source>
        <dbReference type="SAM" id="Phobius"/>
    </source>
</evidence>
<feature type="transmembrane region" description="Helical" evidence="7">
    <location>
        <begin position="93"/>
        <end position="117"/>
    </location>
</feature>
<keyword evidence="6 7" id="KW-0472">Membrane</keyword>
<dbReference type="GO" id="GO:0055085">
    <property type="term" value="P:transmembrane transport"/>
    <property type="evidence" value="ECO:0007669"/>
    <property type="project" value="InterPro"/>
</dbReference>
<evidence type="ECO:0000256" key="4">
    <source>
        <dbReference type="ARBA" id="ARBA00022970"/>
    </source>
</evidence>
<dbReference type="AlphaFoldDB" id="A0A1C5ALB0"/>
<evidence type="ECO:0000259" key="8">
    <source>
        <dbReference type="Pfam" id="PF00324"/>
    </source>
</evidence>
<dbReference type="Proteomes" id="UP000199504">
    <property type="component" value="Unassembled WGS sequence"/>
</dbReference>
<dbReference type="PANTHER" id="PTHR43495">
    <property type="entry name" value="GABA PERMEASE"/>
    <property type="match status" value="1"/>
</dbReference>
<feature type="transmembrane region" description="Helical" evidence="7">
    <location>
        <begin position="123"/>
        <end position="144"/>
    </location>
</feature>
<keyword evidence="3 7" id="KW-0812">Transmembrane</keyword>
<dbReference type="GO" id="GO:0016020">
    <property type="term" value="C:membrane"/>
    <property type="evidence" value="ECO:0007669"/>
    <property type="project" value="UniProtKB-SubCell"/>
</dbReference>
<proteinExistence type="predicted"/>
<dbReference type="PANTHER" id="PTHR43495:SF5">
    <property type="entry name" value="GAMMA-AMINOBUTYRIC ACID PERMEASE"/>
    <property type="match status" value="1"/>
</dbReference>
<reference evidence="10" key="1">
    <citation type="submission" date="2016-06" db="EMBL/GenBank/DDBJ databases">
        <authorList>
            <person name="Varghese N."/>
            <person name="Submissions Spin"/>
        </authorList>
    </citation>
    <scope>NUCLEOTIDE SEQUENCE [LARGE SCALE GENOMIC DNA]</scope>
    <source>
        <strain evidence="10">DSM 44830</strain>
    </source>
</reference>
<feature type="transmembrane region" description="Helical" evidence="7">
    <location>
        <begin position="12"/>
        <end position="30"/>
    </location>
</feature>
<comment type="subcellular location">
    <subcellularLocation>
        <location evidence="1">Membrane</location>
        <topology evidence="1">Multi-pass membrane protein</topology>
    </subcellularLocation>
</comment>
<sequence length="148" mass="15536">MSETPLRRALQARHLTMIAIGGTIGAGLFVGSGPVIASAGPAAILSYVAGGVIVILAMRMIGEMAVLQPTPGGIADWPRRALGGWAGFTTGWLYWYSWIVVIAFEAVAAGEIVATWIDVPSGFVAPVLLLGILLANLTHVRAFGEMEY</sequence>
<evidence type="ECO:0000256" key="3">
    <source>
        <dbReference type="ARBA" id="ARBA00022692"/>
    </source>
</evidence>
<evidence type="ECO:0000256" key="6">
    <source>
        <dbReference type="ARBA" id="ARBA00023136"/>
    </source>
</evidence>
<keyword evidence="5 7" id="KW-1133">Transmembrane helix</keyword>
<keyword evidence="10" id="KW-1185">Reference proteome</keyword>
<dbReference type="OrthoDB" id="5297508at2"/>
<dbReference type="Pfam" id="PF00324">
    <property type="entry name" value="AA_permease"/>
    <property type="match status" value="1"/>
</dbReference>
<keyword evidence="4" id="KW-0029">Amino-acid transport</keyword>
<dbReference type="InterPro" id="IPR004841">
    <property type="entry name" value="AA-permease/SLC12A_dom"/>
</dbReference>
<evidence type="ECO:0000256" key="2">
    <source>
        <dbReference type="ARBA" id="ARBA00022448"/>
    </source>
</evidence>
<accession>A0A1C5ALB0</accession>